<dbReference type="InterPro" id="IPR030392">
    <property type="entry name" value="S74_ICA"/>
</dbReference>
<evidence type="ECO:0000313" key="3">
    <source>
        <dbReference type="EMBL" id="WDR03621.1"/>
    </source>
</evidence>
<gene>
    <name evidence="3" type="ORF">PSQ19_06005</name>
</gene>
<protein>
    <submittedName>
        <fullName evidence="3">Tail fiber domain-containing protein</fullName>
    </submittedName>
</protein>
<organism evidence="3 4">
    <name type="scientific">Devosia algicola</name>
    <dbReference type="NCBI Taxonomy" id="3026418"/>
    <lineage>
        <taxon>Bacteria</taxon>
        <taxon>Pseudomonadati</taxon>
        <taxon>Pseudomonadota</taxon>
        <taxon>Alphaproteobacteria</taxon>
        <taxon>Hyphomicrobiales</taxon>
        <taxon>Devosiaceae</taxon>
        <taxon>Devosia</taxon>
    </lineage>
</organism>
<evidence type="ECO:0000259" key="2">
    <source>
        <dbReference type="Pfam" id="PF13884"/>
    </source>
</evidence>
<evidence type="ECO:0000256" key="1">
    <source>
        <dbReference type="SAM" id="MobiDB-lite"/>
    </source>
</evidence>
<dbReference type="EMBL" id="CP118246">
    <property type="protein sequence ID" value="WDR03621.1"/>
    <property type="molecule type" value="Genomic_DNA"/>
</dbReference>
<feature type="domain" description="Peptidase S74" evidence="2">
    <location>
        <begin position="258"/>
        <end position="306"/>
    </location>
</feature>
<evidence type="ECO:0000313" key="4">
    <source>
        <dbReference type="Proteomes" id="UP001220530"/>
    </source>
</evidence>
<dbReference type="Proteomes" id="UP001220530">
    <property type="component" value="Chromosome"/>
</dbReference>
<proteinExistence type="predicted"/>
<accession>A0ABY7YQL6</accession>
<keyword evidence="4" id="KW-1185">Reference proteome</keyword>
<feature type="region of interest" description="Disordered" evidence="1">
    <location>
        <begin position="1"/>
        <end position="25"/>
    </location>
</feature>
<dbReference type="Pfam" id="PF13884">
    <property type="entry name" value="Peptidase_S74"/>
    <property type="match status" value="1"/>
</dbReference>
<reference evidence="3 4" key="1">
    <citation type="submission" date="2023-02" db="EMBL/GenBank/DDBJ databases">
        <title>Devosia algicola sp. nov., isolated from the phycosphere of marine algae.</title>
        <authorList>
            <person name="Kim J.M."/>
            <person name="Lee J.K."/>
            <person name="Choi B.J."/>
            <person name="Bayburt H."/>
            <person name="Jeon C.O."/>
        </authorList>
    </citation>
    <scope>NUCLEOTIDE SEQUENCE [LARGE SCALE GENOMIC DNA]</scope>
    <source>
        <strain evidence="3 4">G20-9</strain>
    </source>
</reference>
<feature type="compositionally biased region" description="Polar residues" evidence="1">
    <location>
        <begin position="16"/>
        <end position="25"/>
    </location>
</feature>
<name>A0ABY7YQL6_9HYPH</name>
<sequence length="330" mass="35368">MGKPSTPQAPDPVATANAQTASNKETAIAQTGLNAINQNTPQGSLTYSQNGTWADGTPKFTATTTLSPEQQKLYNTGIGTQQNLATLGQQQSDRLGGLLDKPFSLSNDATEARTIELANKRLEPMLAQQREAQEASLANRGIRLGSDNYNTAQTQISNNENDARNQLILNGHSQAVQDALTERNQPLNEIIGLASGSQVQSPQFGSTPQTGMAGTDVAGITQGAYNGQMNAYNQQMGQYNSTMGGLFGLGANALMAFSDRDLKTNIRSTGEKIAGVPVKEWDWKDGSGHDVGVIAQELERKHPKLVEMDPSGYRKVNYGGLMKLGRRRAS</sequence>
<dbReference type="RefSeq" id="WP_282220011.1">
    <property type="nucleotide sequence ID" value="NZ_CP118246.1"/>
</dbReference>